<gene>
    <name evidence="4" type="ORF">ENK44_06840</name>
</gene>
<organism evidence="4">
    <name type="scientific">Caldithrix abyssi</name>
    <dbReference type="NCBI Taxonomy" id="187145"/>
    <lineage>
        <taxon>Bacteria</taxon>
        <taxon>Pseudomonadati</taxon>
        <taxon>Calditrichota</taxon>
        <taxon>Calditrichia</taxon>
        <taxon>Calditrichales</taxon>
        <taxon>Calditrichaceae</taxon>
        <taxon>Caldithrix</taxon>
    </lineage>
</organism>
<keyword evidence="4" id="KW-0326">Glycosidase</keyword>
<reference evidence="4" key="1">
    <citation type="journal article" date="2020" name="mSystems">
        <title>Genome- and Community-Level Interaction Insights into Carbon Utilization and Element Cycling Functions of Hydrothermarchaeota in Hydrothermal Sediment.</title>
        <authorList>
            <person name="Zhou Z."/>
            <person name="Liu Y."/>
            <person name="Xu W."/>
            <person name="Pan J."/>
            <person name="Luo Z.H."/>
            <person name="Li M."/>
        </authorList>
    </citation>
    <scope>NUCLEOTIDE SEQUENCE [LARGE SCALE GENOMIC DNA]</scope>
    <source>
        <strain evidence="4">HyVt-577</strain>
    </source>
</reference>
<evidence type="ECO:0000313" key="4">
    <source>
        <dbReference type="EMBL" id="HGY55396.1"/>
    </source>
</evidence>
<dbReference type="PIRSF" id="PIRSF016202">
    <property type="entry name" value="PH1107"/>
    <property type="match status" value="1"/>
</dbReference>
<dbReference type="EMBL" id="DRQG01000065">
    <property type="protein sequence ID" value="HGY55396.1"/>
    <property type="molecule type" value="Genomic_DNA"/>
</dbReference>
<dbReference type="GO" id="GO:0016798">
    <property type="term" value="F:hydrolase activity, acting on glycosyl bonds"/>
    <property type="evidence" value="ECO:0007669"/>
    <property type="project" value="UniProtKB-KW"/>
</dbReference>
<accession>A0A7V4WVI1</accession>
<keyword evidence="2" id="KW-0808">Transferase</keyword>
<name>A0A7V4WVI1_CALAY</name>
<dbReference type="Gene3D" id="2.115.10.20">
    <property type="entry name" value="Glycosyl hydrolase domain, family 43"/>
    <property type="match status" value="1"/>
</dbReference>
<comment type="caution">
    <text evidence="4">The sequence shown here is derived from an EMBL/GenBank/DDBJ whole genome shotgun (WGS) entry which is preliminary data.</text>
</comment>
<keyword evidence="1" id="KW-0328">Glycosyltransferase</keyword>
<evidence type="ECO:0000256" key="3">
    <source>
        <dbReference type="ARBA" id="ARBA00024356"/>
    </source>
</evidence>
<dbReference type="AlphaFoldDB" id="A0A7V4WVI1"/>
<comment type="similarity">
    <text evidence="3">Belongs to the glycosyl hydrolase 130 family.</text>
</comment>
<dbReference type="PANTHER" id="PTHR34106">
    <property type="entry name" value="GLYCOSIDASE"/>
    <property type="match status" value="1"/>
</dbReference>
<keyword evidence="4" id="KW-0378">Hydrolase</keyword>
<dbReference type="InterPro" id="IPR007184">
    <property type="entry name" value="Mannoside_phosphorylase"/>
</dbReference>
<evidence type="ECO:0000256" key="1">
    <source>
        <dbReference type="ARBA" id="ARBA00022676"/>
    </source>
</evidence>
<evidence type="ECO:0000256" key="2">
    <source>
        <dbReference type="ARBA" id="ARBA00022679"/>
    </source>
</evidence>
<proteinExistence type="inferred from homology"/>
<dbReference type="SUPFAM" id="SSF75005">
    <property type="entry name" value="Arabinanase/levansucrase/invertase"/>
    <property type="match status" value="1"/>
</dbReference>
<dbReference type="InterPro" id="IPR023296">
    <property type="entry name" value="Glyco_hydro_beta-prop_sf"/>
</dbReference>
<dbReference type="Pfam" id="PF04041">
    <property type="entry name" value="Glyco_hydro_130"/>
    <property type="match status" value="1"/>
</dbReference>
<dbReference type="CDD" id="cd08993">
    <property type="entry name" value="GH130"/>
    <property type="match status" value="1"/>
</dbReference>
<sequence>MKQHQLHPFIRYEKNPILSRDSVPYACNTVFNAAATKYNDKYLLLLRIEDLRGHSHLTKAWSDDGYHFEVEEKPWICPTDDPETEVYERYGVEDPRITRMNEEFYITYTAYGPYGPRAAIGKTTDFEQFERIALITEVDNKDVVLFPEKINSKFVLIDRPGGFGGKRGDIWIKESPDLIHWGRARVLLAAEPGWGGFKLGVSTPPLKTGSGWLVFYHGVRSTPAGNLYRIGAMLLELDNPKKVIAHTPHFIFGPEESYERTGDVPNVVFPCGLILEEDNTIKLYYGAADTHIALAEARLEDIVELCMMGPRE</sequence>
<dbReference type="Proteomes" id="UP000885779">
    <property type="component" value="Unassembled WGS sequence"/>
</dbReference>
<dbReference type="GO" id="GO:0016757">
    <property type="term" value="F:glycosyltransferase activity"/>
    <property type="evidence" value="ECO:0007669"/>
    <property type="project" value="UniProtKB-KW"/>
</dbReference>
<protein>
    <submittedName>
        <fullName evidence="4">Glycosidase</fullName>
    </submittedName>
</protein>
<dbReference type="PANTHER" id="PTHR34106:SF5">
    <property type="entry name" value="GLYCOSIDASE"/>
    <property type="match status" value="1"/>
</dbReference>